<dbReference type="PANTHER" id="PTHR30480:SF13">
    <property type="entry name" value="BETA-HEXOSAMINIDASE"/>
    <property type="match status" value="1"/>
</dbReference>
<dbReference type="Gene3D" id="3.20.20.300">
    <property type="entry name" value="Glycoside hydrolase, family 3, N-terminal domain"/>
    <property type="match status" value="1"/>
</dbReference>
<evidence type="ECO:0000259" key="6">
    <source>
        <dbReference type="Pfam" id="PF00933"/>
    </source>
</evidence>
<evidence type="ECO:0000313" key="8">
    <source>
        <dbReference type="Proteomes" id="UP000671995"/>
    </source>
</evidence>
<evidence type="ECO:0000256" key="2">
    <source>
        <dbReference type="ARBA" id="ARBA00005336"/>
    </source>
</evidence>
<dbReference type="Proteomes" id="UP000671995">
    <property type="component" value="Chromosome"/>
</dbReference>
<dbReference type="InterPro" id="IPR050226">
    <property type="entry name" value="NagZ_Beta-hexosaminidase"/>
</dbReference>
<keyword evidence="4 7" id="KW-0378">Hydrolase</keyword>
<protein>
    <recommendedName>
        <fullName evidence="3">beta-N-acetylhexosaminidase</fullName>
        <ecNumber evidence="3">3.2.1.52</ecNumber>
    </recommendedName>
</protein>
<comment type="catalytic activity">
    <reaction evidence="1">
        <text>Hydrolysis of terminal non-reducing N-acetyl-D-hexosamine residues in N-acetyl-beta-D-hexosaminides.</text>
        <dbReference type="EC" id="3.2.1.52"/>
    </reaction>
</comment>
<dbReference type="PROSITE" id="PS00775">
    <property type="entry name" value="GLYCOSYL_HYDROL_F3"/>
    <property type="match status" value="1"/>
</dbReference>
<organism evidence="7 8">
    <name type="scientific">Treponema parvum</name>
    <dbReference type="NCBI Taxonomy" id="138851"/>
    <lineage>
        <taxon>Bacteria</taxon>
        <taxon>Pseudomonadati</taxon>
        <taxon>Spirochaetota</taxon>
        <taxon>Spirochaetia</taxon>
        <taxon>Spirochaetales</taxon>
        <taxon>Treponemataceae</taxon>
        <taxon>Treponema</taxon>
    </lineage>
</organism>
<dbReference type="EMBL" id="CP054257">
    <property type="protein sequence ID" value="QTQ11232.1"/>
    <property type="molecule type" value="Genomic_DNA"/>
</dbReference>
<dbReference type="GO" id="GO:0004563">
    <property type="term" value="F:beta-N-acetylhexosaminidase activity"/>
    <property type="evidence" value="ECO:0007669"/>
    <property type="project" value="UniProtKB-EC"/>
</dbReference>
<feature type="domain" description="Glycoside hydrolase family 3 N-terminal" evidence="6">
    <location>
        <begin position="70"/>
        <end position="353"/>
    </location>
</feature>
<dbReference type="PANTHER" id="PTHR30480">
    <property type="entry name" value="BETA-HEXOSAMINIDASE-RELATED"/>
    <property type="match status" value="1"/>
</dbReference>
<dbReference type="InterPro" id="IPR036881">
    <property type="entry name" value="Glyco_hydro_3_C_sf"/>
</dbReference>
<dbReference type="InterPro" id="IPR019800">
    <property type="entry name" value="Glyco_hydro_3_AS"/>
</dbReference>
<comment type="similarity">
    <text evidence="2">Belongs to the glycosyl hydrolase 3 family.</text>
</comment>
<dbReference type="AlphaFoldDB" id="A0A975IBZ4"/>
<evidence type="ECO:0000256" key="5">
    <source>
        <dbReference type="ARBA" id="ARBA00023295"/>
    </source>
</evidence>
<dbReference type="InterPro" id="IPR001764">
    <property type="entry name" value="Glyco_hydro_3_N"/>
</dbReference>
<reference evidence="7" key="2">
    <citation type="journal article" date="2021" name="Microbiol. Resour. Announc.">
        <title>Complete Genome Sequences of Three Human Oral Treponema parvum Isolates.</title>
        <authorList>
            <person name="Zeng H."/>
            <person name="Watt R.M."/>
        </authorList>
    </citation>
    <scope>NUCLEOTIDE SEQUENCE</scope>
    <source>
        <strain evidence="7">ATCC 700773</strain>
    </source>
</reference>
<dbReference type="InterPro" id="IPR017853">
    <property type="entry name" value="GH"/>
</dbReference>
<accession>A0A975IBZ4</accession>
<dbReference type="EC" id="3.2.1.52" evidence="3"/>
<evidence type="ECO:0000256" key="4">
    <source>
        <dbReference type="ARBA" id="ARBA00022801"/>
    </source>
</evidence>
<proteinExistence type="inferred from homology"/>
<sequence>MSNDYAKYMKKPFSLSDSDCDWVGRTLSGMTLEQKVAHLFCILIKDKPVERMISEMRSLNFQPGSYMSDSFPAQKVKDNFCKLQAETEIPLLFACNLERGADGICTEGTFYGTQMQTAATADPHYAYELGRVCAQEAAACGANWNFGPVVDIDANFHNPITNTRTFSSDRDTVIEFSKAFIKGQIEEGLAVCIKHWPGDGQDERDQHMLTSINGLSAADWDASYGKIYKELIDFGAQSVMAAHILQPSYSRLLNPSLKDNEIYPGSLSYELTTGLLKERLGFNGLVVTDATSMTGFMQVMSRRDALPASIMAGCDIILFSLDIKEDFDIVLKAVKDGRITMKRLDEAVSTILALKAHLGLHKKLTEQKTLEIGNVSSFFSDNPAKRKNVESAKDCADKAVTLVKDVKHLLPLDVKKHKRVLLHVLGDKGGYHDPVKGTHKFFVSLMEKEGFEITVYDPEKLDLRPIGNSVASFVERFDLIIYYCSVKTSGSDTVSRISWAPPGGCNTPRYFNDIPTLFISVDNPYMLFDVPRVPAYINGYTPTPYVIEAIVEKIMGRSAFKGKSPVDPFCGLFDACF</sequence>
<dbReference type="GO" id="GO:0005975">
    <property type="term" value="P:carbohydrate metabolic process"/>
    <property type="evidence" value="ECO:0007669"/>
    <property type="project" value="InterPro"/>
</dbReference>
<reference evidence="7" key="1">
    <citation type="submission" date="2020-05" db="EMBL/GenBank/DDBJ databases">
        <authorList>
            <person name="Zeng H."/>
            <person name="Chan Y.K."/>
            <person name="Watt R.M."/>
        </authorList>
    </citation>
    <scope>NUCLEOTIDE SEQUENCE</scope>
    <source>
        <strain evidence="7">ATCC 700773</strain>
    </source>
</reference>
<dbReference type="SUPFAM" id="SSF51445">
    <property type="entry name" value="(Trans)glycosidases"/>
    <property type="match status" value="1"/>
</dbReference>
<keyword evidence="5" id="KW-0326">Glycosidase</keyword>
<dbReference type="Gene3D" id="3.40.50.1700">
    <property type="entry name" value="Glycoside hydrolase family 3 C-terminal domain"/>
    <property type="match status" value="1"/>
</dbReference>
<gene>
    <name evidence="7" type="ORF">HRI96_02895</name>
</gene>
<dbReference type="RefSeq" id="WP_210118027.1">
    <property type="nucleotide sequence ID" value="NZ_CP054257.1"/>
</dbReference>
<evidence type="ECO:0000313" key="7">
    <source>
        <dbReference type="EMBL" id="QTQ11232.1"/>
    </source>
</evidence>
<evidence type="ECO:0000256" key="1">
    <source>
        <dbReference type="ARBA" id="ARBA00001231"/>
    </source>
</evidence>
<dbReference type="Pfam" id="PF00933">
    <property type="entry name" value="Glyco_hydro_3"/>
    <property type="match status" value="1"/>
</dbReference>
<dbReference type="GO" id="GO:0009254">
    <property type="term" value="P:peptidoglycan turnover"/>
    <property type="evidence" value="ECO:0007669"/>
    <property type="project" value="TreeGrafter"/>
</dbReference>
<dbReference type="InterPro" id="IPR036962">
    <property type="entry name" value="Glyco_hydro_3_N_sf"/>
</dbReference>
<evidence type="ECO:0000256" key="3">
    <source>
        <dbReference type="ARBA" id="ARBA00012663"/>
    </source>
</evidence>
<name>A0A975IBZ4_9SPIR</name>